<proteinExistence type="predicted"/>
<dbReference type="Proteomes" id="UP001146120">
    <property type="component" value="Unassembled WGS sequence"/>
</dbReference>
<name>A0AAV2YWC0_9STRA</name>
<sequence length="26" mass="3212">MMRHAFLSRHLVRRSRSRPFQFGPQL</sequence>
<dbReference type="EMBL" id="DAKRPA010000085">
    <property type="protein sequence ID" value="DAZ99367.1"/>
    <property type="molecule type" value="Genomic_DNA"/>
</dbReference>
<keyword evidence="2" id="KW-1185">Reference proteome</keyword>
<dbReference type="AlphaFoldDB" id="A0AAV2YWC0"/>
<reference evidence="1" key="1">
    <citation type="submission" date="2022-11" db="EMBL/GenBank/DDBJ databases">
        <authorList>
            <person name="Morgan W.R."/>
            <person name="Tartar A."/>
        </authorList>
    </citation>
    <scope>NUCLEOTIDE SEQUENCE</scope>
    <source>
        <strain evidence="1">ARSEF 373</strain>
    </source>
</reference>
<protein>
    <submittedName>
        <fullName evidence="1">Uncharacterized protein</fullName>
    </submittedName>
</protein>
<reference evidence="1" key="2">
    <citation type="journal article" date="2023" name="Microbiol Resour">
        <title>Decontamination and Annotation of the Draft Genome Sequence of the Oomycete Lagenidium giganteum ARSEF 373.</title>
        <authorList>
            <person name="Morgan W.R."/>
            <person name="Tartar A."/>
        </authorList>
    </citation>
    <scope>NUCLEOTIDE SEQUENCE</scope>
    <source>
        <strain evidence="1">ARSEF 373</strain>
    </source>
</reference>
<accession>A0AAV2YWC0</accession>
<evidence type="ECO:0000313" key="1">
    <source>
        <dbReference type="EMBL" id="DAZ99367.1"/>
    </source>
</evidence>
<gene>
    <name evidence="1" type="ORF">N0F65_005218</name>
</gene>
<evidence type="ECO:0000313" key="2">
    <source>
        <dbReference type="Proteomes" id="UP001146120"/>
    </source>
</evidence>
<organism evidence="1 2">
    <name type="scientific">Lagenidium giganteum</name>
    <dbReference type="NCBI Taxonomy" id="4803"/>
    <lineage>
        <taxon>Eukaryota</taxon>
        <taxon>Sar</taxon>
        <taxon>Stramenopiles</taxon>
        <taxon>Oomycota</taxon>
        <taxon>Peronosporomycetes</taxon>
        <taxon>Pythiales</taxon>
        <taxon>Pythiaceae</taxon>
    </lineage>
</organism>
<comment type="caution">
    <text evidence="1">The sequence shown here is derived from an EMBL/GenBank/DDBJ whole genome shotgun (WGS) entry which is preliminary data.</text>
</comment>